<sequence length="112" mass="13157">MIGGWYIKTRLHAEYRYSATLDVIVRRLAPHIYEVRAYPPDGLMVAWPEDGLAIEEFRGWIFINDPRNHSSVLFLSTLRVGIEPYHLIKKAIKHEGTLARADFYYRRLLANR</sequence>
<comment type="caution">
    <text evidence="1">The sequence shown here is derived from an EMBL/GenBank/DDBJ whole genome shotgun (WGS) entry which is preliminary data.</text>
</comment>
<gene>
    <name evidence="1" type="ORF">S12H4_46974</name>
</gene>
<accession>X1VHG6</accession>
<name>X1VHG6_9ZZZZ</name>
<organism evidence="1">
    <name type="scientific">marine sediment metagenome</name>
    <dbReference type="NCBI Taxonomy" id="412755"/>
    <lineage>
        <taxon>unclassified sequences</taxon>
        <taxon>metagenomes</taxon>
        <taxon>ecological metagenomes</taxon>
    </lineage>
</organism>
<proteinExistence type="predicted"/>
<dbReference type="AlphaFoldDB" id="X1VHG6"/>
<protein>
    <submittedName>
        <fullName evidence="1">Uncharacterized protein</fullName>
    </submittedName>
</protein>
<reference evidence="1" key="1">
    <citation type="journal article" date="2014" name="Front. Microbiol.">
        <title>High frequency of phylogenetically diverse reductive dehalogenase-homologous genes in deep subseafloor sedimentary metagenomes.</title>
        <authorList>
            <person name="Kawai M."/>
            <person name="Futagami T."/>
            <person name="Toyoda A."/>
            <person name="Takaki Y."/>
            <person name="Nishi S."/>
            <person name="Hori S."/>
            <person name="Arai W."/>
            <person name="Tsubouchi T."/>
            <person name="Morono Y."/>
            <person name="Uchiyama I."/>
            <person name="Ito T."/>
            <person name="Fujiyama A."/>
            <person name="Inagaki F."/>
            <person name="Takami H."/>
        </authorList>
    </citation>
    <scope>NUCLEOTIDE SEQUENCE</scope>
    <source>
        <strain evidence="1">Expedition CK06-06</strain>
    </source>
</reference>
<evidence type="ECO:0000313" key="1">
    <source>
        <dbReference type="EMBL" id="GAJ06795.1"/>
    </source>
</evidence>
<dbReference type="EMBL" id="BARW01029191">
    <property type="protein sequence ID" value="GAJ06795.1"/>
    <property type="molecule type" value="Genomic_DNA"/>
</dbReference>